<dbReference type="Pfam" id="PF09383">
    <property type="entry name" value="NIL"/>
    <property type="match status" value="1"/>
</dbReference>
<dbReference type="FunFam" id="3.40.50.300:FF:000056">
    <property type="entry name" value="Cell division ATP-binding protein FtsE"/>
    <property type="match status" value="1"/>
</dbReference>
<dbReference type="AlphaFoldDB" id="G5GF40"/>
<keyword evidence="7" id="KW-0029">Amino-acid transport</keyword>
<dbReference type="PROSITE" id="PS00211">
    <property type="entry name" value="ABC_TRANSPORTER_1"/>
    <property type="match status" value="1"/>
</dbReference>
<dbReference type="InterPro" id="IPR050086">
    <property type="entry name" value="MetN_ABC_transporter-like"/>
</dbReference>
<dbReference type="HOGENOM" id="CLU_000604_1_3_9"/>
<dbReference type="PANTHER" id="PTHR43166:SF30">
    <property type="entry name" value="METHIONINE IMPORT ATP-BINDING PROTEIN METN"/>
    <property type="match status" value="1"/>
</dbReference>
<dbReference type="GO" id="GO:0005886">
    <property type="term" value="C:plasma membrane"/>
    <property type="evidence" value="ECO:0007669"/>
    <property type="project" value="UniProtKB-ARBA"/>
</dbReference>
<dbReference type="InterPro" id="IPR003439">
    <property type="entry name" value="ABC_transporter-like_ATP-bd"/>
</dbReference>
<keyword evidence="2" id="KW-0813">Transport</keyword>
<keyword evidence="3" id="KW-1003">Cell membrane</keyword>
<dbReference type="PANTHER" id="PTHR43166">
    <property type="entry name" value="AMINO ACID IMPORT ATP-BINDING PROTEIN"/>
    <property type="match status" value="1"/>
</dbReference>
<dbReference type="Proteomes" id="UP000003011">
    <property type="component" value="Unassembled WGS sequence"/>
</dbReference>
<accession>G5GF40</accession>
<dbReference type="SMART" id="SM00930">
    <property type="entry name" value="NIL"/>
    <property type="match status" value="1"/>
</dbReference>
<dbReference type="GO" id="GO:0016887">
    <property type="term" value="F:ATP hydrolysis activity"/>
    <property type="evidence" value="ECO:0007669"/>
    <property type="project" value="InterPro"/>
</dbReference>
<dbReference type="PROSITE" id="PS50893">
    <property type="entry name" value="ABC_TRANSPORTER_2"/>
    <property type="match status" value="1"/>
</dbReference>
<dbReference type="SUPFAM" id="SSF55021">
    <property type="entry name" value="ACT-like"/>
    <property type="match status" value="1"/>
</dbReference>
<dbReference type="CDD" id="cd03258">
    <property type="entry name" value="ABC_MetN_methionine_transporter"/>
    <property type="match status" value="1"/>
</dbReference>
<dbReference type="eggNOG" id="COG1135">
    <property type="taxonomic scope" value="Bacteria"/>
</dbReference>
<dbReference type="SMART" id="SM00382">
    <property type="entry name" value="AAA"/>
    <property type="match status" value="1"/>
</dbReference>
<dbReference type="OrthoDB" id="9804199at2"/>
<proteinExistence type="inferred from homology"/>
<dbReference type="InterPro" id="IPR041701">
    <property type="entry name" value="MetN_ABC"/>
</dbReference>
<evidence type="ECO:0000259" key="9">
    <source>
        <dbReference type="PROSITE" id="PS50893"/>
    </source>
</evidence>
<dbReference type="Gene3D" id="3.30.70.260">
    <property type="match status" value="1"/>
</dbReference>
<keyword evidence="8" id="KW-0472">Membrane</keyword>
<dbReference type="Gene3D" id="3.40.50.300">
    <property type="entry name" value="P-loop containing nucleotide triphosphate hydrolases"/>
    <property type="match status" value="1"/>
</dbReference>
<keyword evidence="4" id="KW-0547">Nucleotide-binding</keyword>
<dbReference type="InterPro" id="IPR017871">
    <property type="entry name" value="ABC_transporter-like_CS"/>
</dbReference>
<evidence type="ECO:0000313" key="10">
    <source>
        <dbReference type="EMBL" id="EHI56731.1"/>
    </source>
</evidence>
<dbReference type="EMBL" id="ACZL01000003">
    <property type="protein sequence ID" value="EHI56731.1"/>
    <property type="molecule type" value="Genomic_DNA"/>
</dbReference>
<evidence type="ECO:0000256" key="8">
    <source>
        <dbReference type="ARBA" id="ARBA00023136"/>
    </source>
</evidence>
<keyword evidence="11" id="KW-1185">Reference proteome</keyword>
<dbReference type="InterPro" id="IPR045865">
    <property type="entry name" value="ACT-like_dom_sf"/>
</dbReference>
<dbReference type="InterPro" id="IPR003593">
    <property type="entry name" value="AAA+_ATPase"/>
</dbReference>
<dbReference type="GO" id="GO:0006865">
    <property type="term" value="P:amino acid transport"/>
    <property type="evidence" value="ECO:0007669"/>
    <property type="project" value="UniProtKB-KW"/>
</dbReference>
<evidence type="ECO:0000256" key="4">
    <source>
        <dbReference type="ARBA" id="ARBA00022741"/>
    </source>
</evidence>
<dbReference type="Pfam" id="PF00005">
    <property type="entry name" value="ABC_tran"/>
    <property type="match status" value="1"/>
</dbReference>
<dbReference type="PATRIC" id="fig|679200.3.peg.197"/>
<protein>
    <recommendedName>
        <fullName evidence="9">ABC transporter domain-containing protein</fullName>
    </recommendedName>
</protein>
<evidence type="ECO:0000256" key="2">
    <source>
        <dbReference type="ARBA" id="ARBA00022448"/>
    </source>
</evidence>
<feature type="domain" description="ABC transporter" evidence="9">
    <location>
        <begin position="38"/>
        <end position="277"/>
    </location>
</feature>
<name>G5GF40_9FIRM</name>
<dbReference type="GO" id="GO:0005524">
    <property type="term" value="F:ATP binding"/>
    <property type="evidence" value="ECO:0007669"/>
    <property type="project" value="UniProtKB-KW"/>
</dbReference>
<dbReference type="STRING" id="679200.HMPREF9333_00178"/>
<comment type="caution">
    <text evidence="10">The sequence shown here is derived from an EMBL/GenBank/DDBJ whole genome shotgun (WGS) entry which is preliminary data.</text>
</comment>
<organism evidence="10 11">
    <name type="scientific">Johnsonella ignava ATCC 51276</name>
    <dbReference type="NCBI Taxonomy" id="679200"/>
    <lineage>
        <taxon>Bacteria</taxon>
        <taxon>Bacillati</taxon>
        <taxon>Bacillota</taxon>
        <taxon>Clostridia</taxon>
        <taxon>Lachnospirales</taxon>
        <taxon>Lachnospiraceae</taxon>
        <taxon>Johnsonella</taxon>
    </lineage>
</organism>
<dbReference type="SUPFAM" id="SSF52540">
    <property type="entry name" value="P-loop containing nucleoside triphosphate hydrolases"/>
    <property type="match status" value="1"/>
</dbReference>
<evidence type="ECO:0000256" key="1">
    <source>
        <dbReference type="ARBA" id="ARBA00005417"/>
    </source>
</evidence>
<dbReference type="InterPro" id="IPR027417">
    <property type="entry name" value="P-loop_NTPase"/>
</dbReference>
<evidence type="ECO:0000256" key="6">
    <source>
        <dbReference type="ARBA" id="ARBA00022967"/>
    </source>
</evidence>
<dbReference type="RefSeq" id="WP_005539135.1">
    <property type="nucleotide sequence ID" value="NZ_JH378829.1"/>
</dbReference>
<evidence type="ECO:0000256" key="3">
    <source>
        <dbReference type="ARBA" id="ARBA00022475"/>
    </source>
</evidence>
<comment type="similarity">
    <text evidence="1">Belongs to the ABC transporter superfamily.</text>
</comment>
<keyword evidence="5" id="KW-0067">ATP-binding</keyword>
<evidence type="ECO:0000256" key="7">
    <source>
        <dbReference type="ARBA" id="ARBA00022970"/>
    </source>
</evidence>
<sequence>MEKTITKNENSDEVRYSDITESRYETGYPDKDSNYPIIRIKSLSKVFKTKSGTVNALDDINLDIYKGEIFGIIGLSGAGKSTLVRCINYLEVPTSGDVIFEGRSMSAANEYQRRQARRAMGMIFQNFNLLSQRNVIKNICFPLEIAGVDRDIAAKKALRLLELVGLSDKASAYPSQLSGGQKQRVAIARAIATEPKLLLCDEATSALDPNTTKQILELLKDINKKLGITVIVITHEMKVIESICDRVAIIADSKIAESGNVADIFSDPKSRIGKKLILEDAVVNCDIVSGKKIRIIFDGRSSFEPVISNLILTTKAPVNILYASTRDIKGKAYGQMVFQIPGDDAEYKRVAAHLDSMGINYEEVTDYDMGQDDD</sequence>
<evidence type="ECO:0000256" key="5">
    <source>
        <dbReference type="ARBA" id="ARBA00022840"/>
    </source>
</evidence>
<keyword evidence="6" id="KW-1278">Translocase</keyword>
<gene>
    <name evidence="10" type="ORF">HMPREF9333_00178</name>
</gene>
<evidence type="ECO:0000313" key="11">
    <source>
        <dbReference type="Proteomes" id="UP000003011"/>
    </source>
</evidence>
<dbReference type="InterPro" id="IPR018449">
    <property type="entry name" value="NIL_domain"/>
</dbReference>
<reference evidence="10 11" key="1">
    <citation type="submission" date="2011-08" db="EMBL/GenBank/DDBJ databases">
        <title>The Genome Sequence of Johnsonella ignava ATCC 51276.</title>
        <authorList>
            <consortium name="The Broad Institute Genome Sequencing Platform"/>
            <person name="Earl A."/>
            <person name="Ward D."/>
            <person name="Feldgarden M."/>
            <person name="Gevers D."/>
            <person name="Izard J."/>
            <person name="Blanton J.M."/>
            <person name="Baranova O.V."/>
            <person name="Dewhirst F.E."/>
            <person name="Young S.K."/>
            <person name="Zeng Q."/>
            <person name="Gargeya S."/>
            <person name="Fitzgerald M."/>
            <person name="Haas B."/>
            <person name="Abouelleil A."/>
            <person name="Alvarado L."/>
            <person name="Arachchi H.M."/>
            <person name="Berlin A."/>
            <person name="Brown A."/>
            <person name="Chapman S.B."/>
            <person name="Chen Z."/>
            <person name="Dunbar C."/>
            <person name="Freedman E."/>
            <person name="Gearin G."/>
            <person name="Gellesch M."/>
            <person name="Goldberg J."/>
            <person name="Griggs A."/>
            <person name="Gujja S."/>
            <person name="Heiman D."/>
            <person name="Howarth C."/>
            <person name="Larson L."/>
            <person name="Lui A."/>
            <person name="MacDonald P.J.P."/>
            <person name="Montmayeur A."/>
            <person name="Murphy C."/>
            <person name="Neiman D."/>
            <person name="Pearson M."/>
            <person name="Priest M."/>
            <person name="Roberts A."/>
            <person name="Saif S."/>
            <person name="Shea T."/>
            <person name="Shenoy N."/>
            <person name="Sisk P."/>
            <person name="Stolte C."/>
            <person name="Sykes S."/>
            <person name="Wortman J."/>
            <person name="Nusbaum C."/>
            <person name="Birren B."/>
        </authorList>
    </citation>
    <scope>NUCLEOTIDE SEQUENCE [LARGE SCALE GENOMIC DNA]</scope>
    <source>
        <strain evidence="10 11">ATCC 51276</strain>
    </source>
</reference>